<comment type="caution">
    <text evidence="1">The sequence shown here is derived from an EMBL/GenBank/DDBJ whole genome shotgun (WGS) entry which is preliminary data.</text>
</comment>
<organism evidence="1 2">
    <name type="scientific">Neophaeococcomyces mojaviensis</name>
    <dbReference type="NCBI Taxonomy" id="3383035"/>
    <lineage>
        <taxon>Eukaryota</taxon>
        <taxon>Fungi</taxon>
        <taxon>Dikarya</taxon>
        <taxon>Ascomycota</taxon>
        <taxon>Pezizomycotina</taxon>
        <taxon>Eurotiomycetes</taxon>
        <taxon>Chaetothyriomycetidae</taxon>
        <taxon>Chaetothyriales</taxon>
        <taxon>Chaetothyriales incertae sedis</taxon>
        <taxon>Neophaeococcomyces</taxon>
    </lineage>
</organism>
<proteinExistence type="predicted"/>
<reference evidence="1" key="1">
    <citation type="submission" date="2022-10" db="EMBL/GenBank/DDBJ databases">
        <title>Culturing micro-colonial fungi from biological soil crusts in the Mojave desert and describing Neophaeococcomyces mojavensis, and introducing the new genera and species Taxawa tesnikishii.</title>
        <authorList>
            <person name="Kurbessoian T."/>
            <person name="Stajich J.E."/>
        </authorList>
    </citation>
    <scope>NUCLEOTIDE SEQUENCE</scope>
    <source>
        <strain evidence="1">JES_112</strain>
    </source>
</reference>
<protein>
    <submittedName>
        <fullName evidence="1">Uncharacterized protein</fullName>
    </submittedName>
</protein>
<gene>
    <name evidence="1" type="ORF">H2198_006303</name>
</gene>
<dbReference type="Proteomes" id="UP001172386">
    <property type="component" value="Unassembled WGS sequence"/>
</dbReference>
<sequence>MIAIAYLLLSAAFSVLAEPYRYPRLVARQENSTCVLDSLLGRVGTSSGGRKVGLVIDSSGSMSDNDPNDLRLVAAKALNDALISRSEVTSNQTADLVTAVRFSSSSSVLYPLGDPSGANSIIDSITPGGNTAIGTGIQAAIQQLTAPSNDPTANRTGIIVFTDGQDNPESGKALTISETQRAASLGIRVSFGFLTPTSENQDIAILRAILQSGGVYATIDTASAQQAFVALVLANGLTGLDAPGANATSTLLPGISTAKFLQTGTNTFTYAAKAGETLKITVEALDPIALMITLRDVSANTNIVSNTTNSKGVAVVDYTAQSAMNLEVVVSPTNASTGIFSVGLNSSIPISNTCNNTNTTSSPSPRPSVYTGSAVSAYSGSSNLFAALASVLSLAVAATML</sequence>
<evidence type="ECO:0000313" key="1">
    <source>
        <dbReference type="EMBL" id="KAJ9654713.1"/>
    </source>
</evidence>
<accession>A0ACC3A393</accession>
<name>A0ACC3A393_9EURO</name>
<keyword evidence="2" id="KW-1185">Reference proteome</keyword>
<dbReference type="EMBL" id="JAPDRQ010000114">
    <property type="protein sequence ID" value="KAJ9654713.1"/>
    <property type="molecule type" value="Genomic_DNA"/>
</dbReference>
<evidence type="ECO:0000313" key="2">
    <source>
        <dbReference type="Proteomes" id="UP001172386"/>
    </source>
</evidence>